<comment type="caution">
    <text evidence="1">The sequence shown here is derived from an EMBL/GenBank/DDBJ whole genome shotgun (WGS) entry which is preliminary data.</text>
</comment>
<dbReference type="AlphaFoldDB" id="A0ABD1ZVF0"/>
<keyword evidence="2" id="KW-1185">Reference proteome</keyword>
<protein>
    <submittedName>
        <fullName evidence="1">Uncharacterized protein</fullName>
    </submittedName>
</protein>
<dbReference type="EMBL" id="JAUDFV010000167">
    <property type="protein sequence ID" value="KAL2712102.1"/>
    <property type="molecule type" value="Genomic_DNA"/>
</dbReference>
<name>A0ABD1ZVF0_VESSQ</name>
<gene>
    <name evidence="1" type="ORF">V1478_018337</name>
</gene>
<evidence type="ECO:0000313" key="2">
    <source>
        <dbReference type="Proteomes" id="UP001607302"/>
    </source>
</evidence>
<accession>A0ABD1ZVF0</accession>
<evidence type="ECO:0000313" key="1">
    <source>
        <dbReference type="EMBL" id="KAL2712102.1"/>
    </source>
</evidence>
<sequence length="77" mass="9043">MSERISFINRIKARDQVGKVSKRNENLDYNWFKNTLNGNDEERLTQRSDYSLSEWAASSELFEIASCIEIPNKKRSN</sequence>
<dbReference type="Proteomes" id="UP001607302">
    <property type="component" value="Unassembled WGS sequence"/>
</dbReference>
<organism evidence="1 2">
    <name type="scientific">Vespula squamosa</name>
    <name type="common">Southern yellow jacket</name>
    <name type="synonym">Wasp</name>
    <dbReference type="NCBI Taxonomy" id="30214"/>
    <lineage>
        <taxon>Eukaryota</taxon>
        <taxon>Metazoa</taxon>
        <taxon>Ecdysozoa</taxon>
        <taxon>Arthropoda</taxon>
        <taxon>Hexapoda</taxon>
        <taxon>Insecta</taxon>
        <taxon>Pterygota</taxon>
        <taxon>Neoptera</taxon>
        <taxon>Endopterygota</taxon>
        <taxon>Hymenoptera</taxon>
        <taxon>Apocrita</taxon>
        <taxon>Aculeata</taxon>
        <taxon>Vespoidea</taxon>
        <taxon>Vespidae</taxon>
        <taxon>Vespinae</taxon>
        <taxon>Vespula</taxon>
    </lineage>
</organism>
<proteinExistence type="predicted"/>
<reference evidence="1 2" key="1">
    <citation type="journal article" date="2024" name="Ann. Entomol. Soc. Am.">
        <title>Genomic analyses of the southern and eastern yellowjacket wasps (Hymenoptera: Vespidae) reveal evolutionary signatures of social life.</title>
        <authorList>
            <person name="Catto M.A."/>
            <person name="Caine P.B."/>
            <person name="Orr S.E."/>
            <person name="Hunt B.G."/>
            <person name="Goodisman M.A.D."/>
        </authorList>
    </citation>
    <scope>NUCLEOTIDE SEQUENCE [LARGE SCALE GENOMIC DNA]</scope>
    <source>
        <strain evidence="1">233</strain>
        <tissue evidence="1">Head and thorax</tissue>
    </source>
</reference>